<evidence type="ECO:0000256" key="2">
    <source>
        <dbReference type="ARBA" id="ARBA00004922"/>
    </source>
</evidence>
<feature type="transmembrane region" description="Helical" evidence="10">
    <location>
        <begin position="187"/>
        <end position="210"/>
    </location>
</feature>
<dbReference type="Proteomes" id="UP000053958">
    <property type="component" value="Unassembled WGS sequence"/>
</dbReference>
<feature type="transmembrane region" description="Helical" evidence="10">
    <location>
        <begin position="434"/>
        <end position="456"/>
    </location>
</feature>
<reference evidence="11 12" key="1">
    <citation type="submission" date="2015-04" db="EMBL/GenBank/DDBJ databases">
        <authorList>
            <person name="Heijne W.H."/>
            <person name="Fedorova N.D."/>
            <person name="Nierman W.C."/>
            <person name="Vollebregt A.W."/>
            <person name="Zhao Z."/>
            <person name="Wu L."/>
            <person name="Kumar M."/>
            <person name="Stam H."/>
            <person name="van den Berg M.A."/>
            <person name="Pel H.J."/>
        </authorList>
    </citation>
    <scope>NUCLEOTIDE SEQUENCE [LARGE SCALE GENOMIC DNA]</scope>
    <source>
        <strain evidence="11 12">CBS 393.64</strain>
    </source>
</reference>
<name>A0A0F4YGZ7_RASE3</name>
<evidence type="ECO:0000256" key="8">
    <source>
        <dbReference type="ARBA" id="ARBA00044793"/>
    </source>
</evidence>
<dbReference type="InterPro" id="IPR007594">
    <property type="entry name" value="RFT1"/>
</dbReference>
<dbReference type="AlphaFoldDB" id="A0A0F4YGZ7"/>
<dbReference type="GO" id="GO:0006488">
    <property type="term" value="P:dolichol-linked oligosaccharide biosynthetic process"/>
    <property type="evidence" value="ECO:0007669"/>
    <property type="project" value="InterPro"/>
</dbReference>
<feature type="transmembrane region" description="Helical" evidence="10">
    <location>
        <begin position="468"/>
        <end position="489"/>
    </location>
</feature>
<comment type="pathway">
    <text evidence="2">Protein modification; protein glycosylation.</text>
</comment>
<sequence length="576" mass="63196">MALCENSGIRDRRTLADVQSGPSTVNYASDKLPGTMTLSGHNNMNEMPVSPAYGTTFLVLIQVVSRVLTFASNQIVLRHLSPEILGVATQLELYSVSVLYFSRECLRTVIQREPPIHSTTVATSSKTSNDSAGNLSSPDTVFDSIASQTVVNMSYISLALGFPLVVLFALCYLYLTTEETSRTPFFQISLGMIGFSCLFELATEPFFAVVQQHMLYRTRAAVETSAAVAKSFTVCAISTWAAWAGWNIGVLPFALGYLAYSFALICGYIWKMVRNSPEKNFSFLLTPIHSRNGSEYLANRFSRRLIWLGANGYLQLIVKHLLTQGDSMILAALSSLEDQGIYSLVSNYGGLVARILFQPIEESSRNLFARLLNSGGTKNHDIGGVNAAKSHLIDVLRAYGILAALTFAIGPSVVPLVLHVLIGPRWMSPKVESLLSAYCYYIPFLAFNGITEAFVSSAVSASDMRKQAAWMGAFSACFAAVSFLLLQLGGRGALGLVWANIINMSIRTVWSYLFIKKYLRQHKNDLAISEISLERETYGICALMLSIMSAIRQSSEKNFHDTMRILSVGSACALLM</sequence>
<proteinExistence type="inferred from homology"/>
<comment type="similarity">
    <text evidence="3 10">Belongs to the RFT1 family.</text>
</comment>
<dbReference type="OrthoDB" id="9979195at2759"/>
<feature type="transmembrane region" description="Helical" evidence="10">
    <location>
        <begin position="399"/>
        <end position="422"/>
    </location>
</feature>
<gene>
    <name evidence="11" type="ORF">T310_9469</name>
</gene>
<comment type="function">
    <text evidence="9 10">Intramembrane glycolipid transporter that operates in the biosynthetic pathway of dolichol-linked oligosaccharides, the glycan precursors employed in protein asparagine (N)-glycosylation. The sequential addition of sugars to dolichol pyrophosphate produces dolichol-linked oligosaccharides containing fourteen sugars, including two GlcNAcs, nine mannoses and three glucoses. Once assembled, the oligosaccharide is transferred from the lipid to nascent proteins by oligosaccharyltransferases. The assembly of dolichol-linked oligosaccharides begins on the cytosolic side of the endoplasmic reticulum membrane and finishes in its lumen. RFT1 could mediate the translocation of the cytosolically oriented intermediate DolPP-GlcNAc2Man5, produced by ALG11, into the ER lumen where dolichol-linked oligosaccharides assembly continues. However, the intramembrane lipid transporter activity could not be confirmed in vitro.</text>
</comment>
<keyword evidence="6 10" id="KW-1133">Transmembrane helix</keyword>
<feature type="transmembrane region" description="Helical" evidence="10">
    <location>
        <begin position="249"/>
        <end position="270"/>
    </location>
</feature>
<dbReference type="PANTHER" id="PTHR13117:SF5">
    <property type="entry name" value="PROTEIN RFT1 HOMOLOG"/>
    <property type="match status" value="1"/>
</dbReference>
<evidence type="ECO:0000256" key="4">
    <source>
        <dbReference type="ARBA" id="ARBA00022692"/>
    </source>
</evidence>
<evidence type="ECO:0000313" key="11">
    <source>
        <dbReference type="EMBL" id="KKA16918.1"/>
    </source>
</evidence>
<dbReference type="GO" id="GO:0034203">
    <property type="term" value="P:glycolipid translocation"/>
    <property type="evidence" value="ECO:0007669"/>
    <property type="project" value="TreeGrafter"/>
</dbReference>
<evidence type="ECO:0000256" key="6">
    <source>
        <dbReference type="ARBA" id="ARBA00022989"/>
    </source>
</evidence>
<keyword evidence="7 10" id="KW-0472">Membrane</keyword>
<evidence type="ECO:0000256" key="9">
    <source>
        <dbReference type="ARBA" id="ARBA00045912"/>
    </source>
</evidence>
<protein>
    <recommendedName>
        <fullName evidence="8 10">Man(5)GlcNAc(2)-PP-dolichol translocation protein RFT1</fullName>
    </recommendedName>
</protein>
<evidence type="ECO:0000256" key="10">
    <source>
        <dbReference type="RuleBase" id="RU365067"/>
    </source>
</evidence>
<keyword evidence="12" id="KW-1185">Reference proteome</keyword>
<dbReference type="GeneID" id="25321403"/>
<keyword evidence="5 10" id="KW-0256">Endoplasmic reticulum</keyword>
<evidence type="ECO:0000256" key="1">
    <source>
        <dbReference type="ARBA" id="ARBA00004477"/>
    </source>
</evidence>
<comment type="subcellular location">
    <subcellularLocation>
        <location evidence="1 10">Endoplasmic reticulum membrane</location>
        <topology evidence="1 10">Multi-pass membrane protein</topology>
    </subcellularLocation>
</comment>
<comment type="caution">
    <text evidence="10">Lacks conserved residue(s) required for the propagation of feature annotation.</text>
</comment>
<keyword evidence="4 10" id="KW-0812">Transmembrane</keyword>
<evidence type="ECO:0000256" key="3">
    <source>
        <dbReference type="ARBA" id="ARBA00010288"/>
    </source>
</evidence>
<evidence type="ECO:0000256" key="7">
    <source>
        <dbReference type="ARBA" id="ARBA00023136"/>
    </source>
</evidence>
<dbReference type="RefSeq" id="XP_013323530.1">
    <property type="nucleotide sequence ID" value="XM_013468076.1"/>
</dbReference>
<dbReference type="STRING" id="1408163.A0A0F4YGZ7"/>
<feature type="transmembrane region" description="Helical" evidence="10">
    <location>
        <begin position="495"/>
        <end position="515"/>
    </location>
</feature>
<evidence type="ECO:0000256" key="5">
    <source>
        <dbReference type="ARBA" id="ARBA00022824"/>
    </source>
</evidence>
<dbReference type="EMBL" id="LASV01000730">
    <property type="protein sequence ID" value="KKA16918.1"/>
    <property type="molecule type" value="Genomic_DNA"/>
</dbReference>
<dbReference type="GO" id="GO:0005789">
    <property type="term" value="C:endoplasmic reticulum membrane"/>
    <property type="evidence" value="ECO:0007669"/>
    <property type="project" value="UniProtKB-SubCell"/>
</dbReference>
<evidence type="ECO:0000313" key="12">
    <source>
        <dbReference type="Proteomes" id="UP000053958"/>
    </source>
</evidence>
<organism evidence="11 12">
    <name type="scientific">Rasamsonia emersonii (strain ATCC 16479 / CBS 393.64 / IMI 116815)</name>
    <dbReference type="NCBI Taxonomy" id="1408163"/>
    <lineage>
        <taxon>Eukaryota</taxon>
        <taxon>Fungi</taxon>
        <taxon>Dikarya</taxon>
        <taxon>Ascomycota</taxon>
        <taxon>Pezizomycotina</taxon>
        <taxon>Eurotiomycetes</taxon>
        <taxon>Eurotiomycetidae</taxon>
        <taxon>Eurotiales</taxon>
        <taxon>Trichocomaceae</taxon>
        <taxon>Rasamsonia</taxon>
    </lineage>
</organism>
<dbReference type="PANTHER" id="PTHR13117">
    <property type="entry name" value="ENDOPLASMIC RETICULUM MULTISPAN TRANSMEMBRANE PROTEIN-RELATED"/>
    <property type="match status" value="1"/>
</dbReference>
<feature type="transmembrane region" description="Helical" evidence="10">
    <location>
        <begin position="222"/>
        <end position="243"/>
    </location>
</feature>
<feature type="transmembrane region" description="Helical" evidence="10">
    <location>
        <begin position="155"/>
        <end position="175"/>
    </location>
</feature>
<accession>A0A0F4YGZ7</accession>
<comment type="caution">
    <text evidence="11">The sequence shown here is derived from an EMBL/GenBank/DDBJ whole genome shotgun (WGS) entry which is preliminary data.</text>
</comment>
<keyword evidence="10" id="KW-0813">Transport</keyword>
<dbReference type="Pfam" id="PF04506">
    <property type="entry name" value="Rft-1"/>
    <property type="match status" value="1"/>
</dbReference>